<dbReference type="AlphaFoldDB" id="A0A5B7F796"/>
<reference evidence="1 2" key="1">
    <citation type="submission" date="2019-05" db="EMBL/GenBank/DDBJ databases">
        <title>Another draft genome of Portunus trituberculatus and its Hox gene families provides insights of decapod evolution.</title>
        <authorList>
            <person name="Jeong J.-H."/>
            <person name="Song I."/>
            <person name="Kim S."/>
            <person name="Choi T."/>
            <person name="Kim D."/>
            <person name="Ryu S."/>
            <person name="Kim W."/>
        </authorList>
    </citation>
    <scope>NUCLEOTIDE SEQUENCE [LARGE SCALE GENOMIC DNA]</scope>
    <source>
        <tissue evidence="1">Muscle</tissue>
    </source>
</reference>
<dbReference type="EMBL" id="VSRR010004868">
    <property type="protein sequence ID" value="MPC40943.1"/>
    <property type="molecule type" value="Genomic_DNA"/>
</dbReference>
<evidence type="ECO:0000313" key="1">
    <source>
        <dbReference type="EMBL" id="MPC40943.1"/>
    </source>
</evidence>
<comment type="caution">
    <text evidence="1">The sequence shown here is derived from an EMBL/GenBank/DDBJ whole genome shotgun (WGS) entry which is preliminary data.</text>
</comment>
<name>A0A5B7F796_PORTR</name>
<accession>A0A5B7F796</accession>
<dbReference type="Proteomes" id="UP000324222">
    <property type="component" value="Unassembled WGS sequence"/>
</dbReference>
<organism evidence="1 2">
    <name type="scientific">Portunus trituberculatus</name>
    <name type="common">Swimming crab</name>
    <name type="synonym">Neptunus trituberculatus</name>
    <dbReference type="NCBI Taxonomy" id="210409"/>
    <lineage>
        <taxon>Eukaryota</taxon>
        <taxon>Metazoa</taxon>
        <taxon>Ecdysozoa</taxon>
        <taxon>Arthropoda</taxon>
        <taxon>Crustacea</taxon>
        <taxon>Multicrustacea</taxon>
        <taxon>Malacostraca</taxon>
        <taxon>Eumalacostraca</taxon>
        <taxon>Eucarida</taxon>
        <taxon>Decapoda</taxon>
        <taxon>Pleocyemata</taxon>
        <taxon>Brachyura</taxon>
        <taxon>Eubrachyura</taxon>
        <taxon>Portunoidea</taxon>
        <taxon>Portunidae</taxon>
        <taxon>Portuninae</taxon>
        <taxon>Portunus</taxon>
    </lineage>
</organism>
<proteinExistence type="predicted"/>
<protein>
    <submittedName>
        <fullName evidence="1">Uncharacterized protein</fullName>
    </submittedName>
</protein>
<evidence type="ECO:0000313" key="2">
    <source>
        <dbReference type="Proteomes" id="UP000324222"/>
    </source>
</evidence>
<sequence length="158" mass="17659">MPNAAYFHSAGGVSTANPQIPPRRALHLVTLVAFPSHSRPVPTPLQRYDSHLKIHVMGSLFCRVPDEQDTCAAFLAERINSYECNNFSVIAITFVKETRLDPPLLTHRRGKTFESRKLVAPIVSPLPKVSQLHDLSAITSMINNTLTSQHFHRGHCRV</sequence>
<keyword evidence="2" id="KW-1185">Reference proteome</keyword>
<gene>
    <name evidence="1" type="ORF">E2C01_034520</name>
</gene>